<feature type="transmembrane region" description="Helical" evidence="11">
    <location>
        <begin position="169"/>
        <end position="191"/>
    </location>
</feature>
<feature type="region of interest" description="Disordered" evidence="10">
    <location>
        <begin position="713"/>
        <end position="732"/>
    </location>
</feature>
<dbReference type="Proteomes" id="UP000887540">
    <property type="component" value="Unplaced"/>
</dbReference>
<feature type="transmembrane region" description="Helical" evidence="11">
    <location>
        <begin position="426"/>
        <end position="450"/>
    </location>
</feature>
<feature type="region of interest" description="Disordered" evidence="10">
    <location>
        <begin position="746"/>
        <end position="768"/>
    </location>
</feature>
<keyword evidence="5" id="KW-0915">Sodium</keyword>
<feature type="transmembrane region" description="Helical" evidence="11">
    <location>
        <begin position="359"/>
        <end position="385"/>
    </location>
</feature>
<dbReference type="GO" id="GO:0005886">
    <property type="term" value="C:plasma membrane"/>
    <property type="evidence" value="ECO:0007669"/>
    <property type="project" value="TreeGrafter"/>
</dbReference>
<feature type="region of interest" description="Disordered" evidence="10">
    <location>
        <begin position="773"/>
        <end position="792"/>
    </location>
</feature>
<keyword evidence="3 9" id="KW-0812">Transmembrane</keyword>
<evidence type="ECO:0000256" key="9">
    <source>
        <dbReference type="RuleBase" id="RU003722"/>
    </source>
</evidence>
<evidence type="ECO:0000256" key="2">
    <source>
        <dbReference type="ARBA" id="ARBA00022448"/>
    </source>
</evidence>
<keyword evidence="2 9" id="KW-0813">Transport</keyword>
<feature type="transmembrane region" description="Helical" evidence="11">
    <location>
        <begin position="198"/>
        <end position="219"/>
    </location>
</feature>
<feature type="transmembrane region" description="Helical" evidence="11">
    <location>
        <begin position="64"/>
        <end position="83"/>
    </location>
</feature>
<organism evidence="13 14">
    <name type="scientific">Acrobeloides nanus</name>
    <dbReference type="NCBI Taxonomy" id="290746"/>
    <lineage>
        <taxon>Eukaryota</taxon>
        <taxon>Metazoa</taxon>
        <taxon>Ecdysozoa</taxon>
        <taxon>Nematoda</taxon>
        <taxon>Chromadorea</taxon>
        <taxon>Rhabditida</taxon>
        <taxon>Tylenchina</taxon>
        <taxon>Cephalobomorpha</taxon>
        <taxon>Cephaloboidea</taxon>
        <taxon>Cephalobidae</taxon>
        <taxon>Acrobeloides</taxon>
    </lineage>
</organism>
<keyword evidence="13" id="KW-1185">Reference proteome</keyword>
<evidence type="ECO:0000256" key="8">
    <source>
        <dbReference type="ARBA" id="ARBA00023201"/>
    </source>
</evidence>
<evidence type="ECO:0000313" key="14">
    <source>
        <dbReference type="WBParaSite" id="ACRNAN_scaffold62.g19160.t1"/>
    </source>
</evidence>
<dbReference type="Pfam" id="PF00999">
    <property type="entry name" value="Na_H_Exchanger"/>
    <property type="match status" value="1"/>
</dbReference>
<feature type="compositionally biased region" description="Polar residues" evidence="10">
    <location>
        <begin position="713"/>
        <end position="723"/>
    </location>
</feature>
<dbReference type="PRINTS" id="PR01084">
    <property type="entry name" value="NAHEXCHNGR"/>
</dbReference>
<keyword evidence="6 9" id="KW-0406">Ion transport</keyword>
<evidence type="ECO:0000256" key="6">
    <source>
        <dbReference type="ARBA" id="ARBA00023065"/>
    </source>
</evidence>
<dbReference type="GO" id="GO:0051453">
    <property type="term" value="P:regulation of intracellular pH"/>
    <property type="evidence" value="ECO:0007669"/>
    <property type="project" value="TreeGrafter"/>
</dbReference>
<feature type="transmembrane region" description="Helical" evidence="11">
    <location>
        <begin position="269"/>
        <end position="289"/>
    </location>
</feature>
<dbReference type="InterPro" id="IPR018422">
    <property type="entry name" value="Cation/H_exchanger_CPA1"/>
</dbReference>
<sequence length="792" mass="89243">MMNDSSDSSLHYETSDHGKGIHLLQIHEFEKISTPITIATWFLVIIIAKILFHRFSKISSILPDSAMLLVLGGIFGAVVHFIYPSEEFYLKPEWFFLYLLPPIALEAGFFLPNKDFFHNLGTISTYAVFGTIWNIASIGKPLLWNYLNVNFLGFTLFLFRDYFHGSPTALQLLLFATLISAVDPVAVICVFEEIHVNQLLYICVFGESLLNDAVTIVLYHTFNAMTEIGAENMLPVDYVTATSSFFVVSFGGILVGAIWAIITGLTTRLGVQVNVVQPLICFIFPYMSYLIAERYSLSSILAIVVCGLMMKQYIVANISKKSLVTVKYFMKTASSSCEALIFVYLGMSSISKNHDVDYLFIVITLVSCLVYRFIGVVFLTYLLNFKRQEKIGFVDQFIMGYGGIRGAVCYGLVMSLDSNVVPCKNMFATTTIIVILFTVFLQGGTIKWLVKYLKVKQSENRKKALFEMITENVNNHLMGGIESIAGLHGHYWFRLTLERLNQKYIQPYLMVKQVDKGMKLVEHNEEIQVKEAVSYLRKYGSFAGMPTVQSKSCLVQSQSVANGFQFGPSSNGLLTPPKIIIPRNISMRTFVQEKLDRLNSPPAMYSRHFLDTDLQTRPNPFIPQLDLLHCNDDRDEHDFIESDAGYKTFPYSKSSQKDMVISTFRKSSKPNLMPPTNGQAPGHTAINIDSMDLCIPKKNDGIRQRPRFMITSDSTELSGSQFSPEEANSLDSSPIHIGRFEIKTDEGSKHPVSYHRSHRAGTTTTEETVSLMPIQEQDERERGDTITSLSQV</sequence>
<keyword evidence="8 9" id="KW-0739">Sodium transport</keyword>
<keyword evidence="7 11" id="KW-0472">Membrane</keyword>
<evidence type="ECO:0000259" key="12">
    <source>
        <dbReference type="Pfam" id="PF00999"/>
    </source>
</evidence>
<dbReference type="WBParaSite" id="ACRNAN_scaffold62.g19160.t1">
    <property type="protein sequence ID" value="ACRNAN_scaffold62.g19160.t1"/>
    <property type="gene ID" value="ACRNAN_scaffold62.g19160"/>
</dbReference>
<dbReference type="GO" id="GO:0015386">
    <property type="term" value="F:potassium:proton antiporter activity"/>
    <property type="evidence" value="ECO:0007669"/>
    <property type="project" value="TreeGrafter"/>
</dbReference>
<evidence type="ECO:0000313" key="13">
    <source>
        <dbReference type="Proteomes" id="UP000887540"/>
    </source>
</evidence>
<keyword evidence="9" id="KW-0050">Antiport</keyword>
<evidence type="ECO:0000256" key="1">
    <source>
        <dbReference type="ARBA" id="ARBA00004141"/>
    </source>
</evidence>
<evidence type="ECO:0000256" key="3">
    <source>
        <dbReference type="ARBA" id="ARBA00022692"/>
    </source>
</evidence>
<reference evidence="14" key="1">
    <citation type="submission" date="2022-11" db="UniProtKB">
        <authorList>
            <consortium name="WormBaseParasite"/>
        </authorList>
    </citation>
    <scope>IDENTIFICATION</scope>
</reference>
<keyword evidence="4 11" id="KW-1133">Transmembrane helix</keyword>
<dbReference type="Gene3D" id="6.10.140.1330">
    <property type="match status" value="1"/>
</dbReference>
<evidence type="ECO:0000256" key="7">
    <source>
        <dbReference type="ARBA" id="ARBA00023136"/>
    </source>
</evidence>
<feature type="transmembrane region" description="Helical" evidence="11">
    <location>
        <begin position="295"/>
        <end position="316"/>
    </location>
</feature>
<feature type="transmembrane region" description="Helical" evidence="11">
    <location>
        <begin position="116"/>
        <end position="136"/>
    </location>
</feature>
<dbReference type="NCBIfam" id="TIGR00840">
    <property type="entry name" value="b_cpa1"/>
    <property type="match status" value="1"/>
</dbReference>
<dbReference type="GO" id="GO:0098719">
    <property type="term" value="P:sodium ion import across plasma membrane"/>
    <property type="evidence" value="ECO:0007669"/>
    <property type="project" value="TreeGrafter"/>
</dbReference>
<dbReference type="GO" id="GO:0015385">
    <property type="term" value="F:sodium:proton antiporter activity"/>
    <property type="evidence" value="ECO:0007669"/>
    <property type="project" value="InterPro"/>
</dbReference>
<feature type="transmembrane region" description="Helical" evidence="11">
    <location>
        <begin position="32"/>
        <end position="52"/>
    </location>
</feature>
<evidence type="ECO:0000256" key="4">
    <source>
        <dbReference type="ARBA" id="ARBA00022989"/>
    </source>
</evidence>
<accession>A0A914E8X8</accession>
<proteinExistence type="inferred from homology"/>
<name>A0A914E8X8_9BILA</name>
<dbReference type="PANTHER" id="PTHR10110:SF125">
    <property type="entry name" value="SODIUM_HYDROGEN EXCHANGER"/>
    <property type="match status" value="1"/>
</dbReference>
<evidence type="ECO:0000256" key="10">
    <source>
        <dbReference type="SAM" id="MobiDB-lite"/>
    </source>
</evidence>
<dbReference type="PANTHER" id="PTHR10110">
    <property type="entry name" value="SODIUM/HYDROGEN EXCHANGER"/>
    <property type="match status" value="1"/>
</dbReference>
<feature type="transmembrane region" description="Helical" evidence="11">
    <location>
        <begin position="239"/>
        <end position="262"/>
    </location>
</feature>
<comment type="subcellular location">
    <subcellularLocation>
        <location evidence="1">Membrane</location>
        <topology evidence="1">Multi-pass membrane protein</topology>
    </subcellularLocation>
</comment>
<dbReference type="InterPro" id="IPR004709">
    <property type="entry name" value="NaH_exchanger"/>
</dbReference>
<protein>
    <recommendedName>
        <fullName evidence="9">Sodium/hydrogen exchanger</fullName>
    </recommendedName>
</protein>
<feature type="transmembrane region" description="Helical" evidence="11">
    <location>
        <begin position="328"/>
        <end position="347"/>
    </location>
</feature>
<evidence type="ECO:0000256" key="5">
    <source>
        <dbReference type="ARBA" id="ARBA00023053"/>
    </source>
</evidence>
<dbReference type="InterPro" id="IPR006153">
    <property type="entry name" value="Cation/H_exchanger_TM"/>
</dbReference>
<evidence type="ECO:0000256" key="11">
    <source>
        <dbReference type="SAM" id="Phobius"/>
    </source>
</evidence>
<dbReference type="AlphaFoldDB" id="A0A914E8X8"/>
<comment type="similarity">
    <text evidence="9">Belongs to the monovalent cation:proton antiporter 1 (CPA1) transporter (TC 2.A.36) family.</text>
</comment>
<feature type="transmembrane region" description="Helical" evidence="11">
    <location>
        <begin position="397"/>
        <end position="414"/>
    </location>
</feature>
<feature type="domain" description="Cation/H+ exchanger transmembrane" evidence="12">
    <location>
        <begin position="43"/>
        <end position="451"/>
    </location>
</feature>